<dbReference type="PRINTS" id="PR00171">
    <property type="entry name" value="SUGRTRNSPORT"/>
</dbReference>
<dbReference type="InterPro" id="IPR005828">
    <property type="entry name" value="MFS_sugar_transport-like"/>
</dbReference>
<feature type="transmembrane region" description="Helical" evidence="8">
    <location>
        <begin position="168"/>
        <end position="186"/>
    </location>
</feature>
<keyword evidence="4 8" id="KW-0812">Transmembrane</keyword>
<evidence type="ECO:0000256" key="4">
    <source>
        <dbReference type="ARBA" id="ARBA00022692"/>
    </source>
</evidence>
<dbReference type="PROSITE" id="PS50850">
    <property type="entry name" value="MFS"/>
    <property type="match status" value="1"/>
</dbReference>
<evidence type="ECO:0000256" key="7">
    <source>
        <dbReference type="RuleBase" id="RU003346"/>
    </source>
</evidence>
<dbReference type="InterPro" id="IPR036259">
    <property type="entry name" value="MFS_trans_sf"/>
</dbReference>
<dbReference type="InterPro" id="IPR005829">
    <property type="entry name" value="Sugar_transporter_CS"/>
</dbReference>
<dbReference type="SUPFAM" id="SSF103473">
    <property type="entry name" value="MFS general substrate transporter"/>
    <property type="match status" value="1"/>
</dbReference>
<feature type="transmembrane region" description="Helical" evidence="8">
    <location>
        <begin position="100"/>
        <end position="122"/>
    </location>
</feature>
<gene>
    <name evidence="10" type="ORF">LDX50_01405</name>
</gene>
<keyword evidence="6 8" id="KW-0472">Membrane</keyword>
<protein>
    <submittedName>
        <fullName evidence="10">Sugar porter family MFS transporter</fullName>
    </submittedName>
</protein>
<feature type="transmembrane region" description="Helical" evidence="8">
    <location>
        <begin position="337"/>
        <end position="361"/>
    </location>
</feature>
<feature type="domain" description="Major facilitator superfamily (MFS) profile" evidence="9">
    <location>
        <begin position="10"/>
        <end position="427"/>
    </location>
</feature>
<dbReference type="Pfam" id="PF00083">
    <property type="entry name" value="Sugar_tr"/>
    <property type="match status" value="1"/>
</dbReference>
<feature type="transmembrane region" description="Helical" evidence="8">
    <location>
        <begin position="76"/>
        <end position="94"/>
    </location>
</feature>
<dbReference type="InterPro" id="IPR020846">
    <property type="entry name" value="MFS_dom"/>
</dbReference>
<dbReference type="Proteomes" id="UP001139409">
    <property type="component" value="Unassembled WGS sequence"/>
</dbReference>
<dbReference type="EMBL" id="JAIXNE010000001">
    <property type="protein sequence ID" value="MCA6073498.1"/>
    <property type="molecule type" value="Genomic_DNA"/>
</dbReference>
<feature type="transmembrane region" description="Helical" evidence="8">
    <location>
        <begin position="46"/>
        <end position="64"/>
    </location>
</feature>
<reference evidence="10" key="1">
    <citation type="submission" date="2021-09" db="EMBL/GenBank/DDBJ databases">
        <title>Fulvivirga sp. isolated from coastal sediment.</title>
        <authorList>
            <person name="Yu H."/>
        </authorList>
    </citation>
    <scope>NUCLEOTIDE SEQUENCE</scope>
    <source>
        <strain evidence="10">1062</strain>
    </source>
</reference>
<feature type="transmembrane region" description="Helical" evidence="8">
    <location>
        <begin position="279"/>
        <end position="303"/>
    </location>
</feature>
<dbReference type="GO" id="GO:0022857">
    <property type="term" value="F:transmembrane transporter activity"/>
    <property type="evidence" value="ECO:0007669"/>
    <property type="project" value="InterPro"/>
</dbReference>
<keyword evidence="3 7" id="KW-0813">Transport</keyword>
<organism evidence="10 11">
    <name type="scientific">Fulvivirga sedimenti</name>
    <dbReference type="NCBI Taxonomy" id="2879465"/>
    <lineage>
        <taxon>Bacteria</taxon>
        <taxon>Pseudomonadati</taxon>
        <taxon>Bacteroidota</taxon>
        <taxon>Cytophagia</taxon>
        <taxon>Cytophagales</taxon>
        <taxon>Fulvivirgaceae</taxon>
        <taxon>Fulvivirga</taxon>
    </lineage>
</organism>
<keyword evidence="11" id="KW-1185">Reference proteome</keyword>
<dbReference type="PANTHER" id="PTHR48020:SF12">
    <property type="entry name" value="PROTON MYO-INOSITOL COTRANSPORTER"/>
    <property type="match status" value="1"/>
</dbReference>
<feature type="transmembrane region" description="Helical" evidence="8">
    <location>
        <begin position="134"/>
        <end position="156"/>
    </location>
</feature>
<name>A0A9X1HJX4_9BACT</name>
<dbReference type="Gene3D" id="1.20.1250.20">
    <property type="entry name" value="MFS general substrate transporter like domains"/>
    <property type="match status" value="1"/>
</dbReference>
<dbReference type="PROSITE" id="PS00217">
    <property type="entry name" value="SUGAR_TRANSPORT_2"/>
    <property type="match status" value="1"/>
</dbReference>
<dbReference type="GO" id="GO:0016020">
    <property type="term" value="C:membrane"/>
    <property type="evidence" value="ECO:0007669"/>
    <property type="project" value="UniProtKB-SubCell"/>
</dbReference>
<evidence type="ECO:0000313" key="11">
    <source>
        <dbReference type="Proteomes" id="UP001139409"/>
    </source>
</evidence>
<proteinExistence type="inferred from homology"/>
<evidence type="ECO:0000256" key="6">
    <source>
        <dbReference type="ARBA" id="ARBA00023136"/>
    </source>
</evidence>
<evidence type="ECO:0000256" key="1">
    <source>
        <dbReference type="ARBA" id="ARBA00004141"/>
    </source>
</evidence>
<dbReference type="InterPro" id="IPR050814">
    <property type="entry name" value="Myo-inositol_Transporter"/>
</dbReference>
<dbReference type="AlphaFoldDB" id="A0A9X1HJX4"/>
<evidence type="ECO:0000313" key="10">
    <source>
        <dbReference type="EMBL" id="MCA6073498.1"/>
    </source>
</evidence>
<feature type="transmembrane region" description="Helical" evidence="8">
    <location>
        <begin position="405"/>
        <end position="423"/>
    </location>
</feature>
<evidence type="ECO:0000256" key="3">
    <source>
        <dbReference type="ARBA" id="ARBA00022448"/>
    </source>
</evidence>
<comment type="caution">
    <text evidence="10">The sequence shown here is derived from an EMBL/GenBank/DDBJ whole genome shotgun (WGS) entry which is preliminary data.</text>
</comment>
<feature type="transmembrane region" description="Helical" evidence="8">
    <location>
        <begin position="243"/>
        <end position="267"/>
    </location>
</feature>
<keyword evidence="5 8" id="KW-1133">Transmembrane helix</keyword>
<feature type="transmembrane region" description="Helical" evidence="8">
    <location>
        <begin position="382"/>
        <end position="399"/>
    </location>
</feature>
<comment type="subcellular location">
    <subcellularLocation>
        <location evidence="1">Membrane</location>
        <topology evidence="1">Multi-pass membrane protein</topology>
    </subcellularLocation>
</comment>
<dbReference type="InterPro" id="IPR003663">
    <property type="entry name" value="Sugar/inositol_transpt"/>
</dbReference>
<dbReference type="NCBIfam" id="TIGR00879">
    <property type="entry name" value="SP"/>
    <property type="match status" value="1"/>
</dbReference>
<evidence type="ECO:0000259" key="9">
    <source>
        <dbReference type="PROSITE" id="PS50850"/>
    </source>
</evidence>
<sequence length="440" mass="48311">MNFNRYVFLSAIVAALGGFLFGFDTAVISGAEQEIQRLWQLTDLEHGLAVAIALYGTVLGALFGGIPANAIGRKQTLFWVGILYLVSAIGSALAPDEITFMIFRFIGGVGVGASSVAAPMYISEISPAKSRGTLVALFQFNIVLGIVIAYVSNYLLSDIGDQAWRSMLGVEAVPALIYCIMVTFVPKSPRWLIIRKNAREKAMEILQKLDPEHVTESMRAIIRNHEENISKAKPVFFSSRYKIPIMLAIAFAFFNQMAGINAIIYYAPRIFEMAGLETGSALLSTTGIGITNLIFTMLGIVLIDRTGRKRLMLIGSLGLILMLGLVARSFYLESFTGVPLFLFTYIAFFAMSQGAVIWVFISEIFPNEVRAQGQSLGSFTHWIMAAIVANIFPGLASAFGGGPIFLFFTIMMILQLIFVIRFMPETKGKSLEELESTLMD</sequence>
<dbReference type="RefSeq" id="WP_225696614.1">
    <property type="nucleotide sequence ID" value="NZ_JAIXNE010000001.1"/>
</dbReference>
<dbReference type="PANTHER" id="PTHR48020">
    <property type="entry name" value="PROTON MYO-INOSITOL COTRANSPORTER"/>
    <property type="match status" value="1"/>
</dbReference>
<evidence type="ECO:0000256" key="2">
    <source>
        <dbReference type="ARBA" id="ARBA00010992"/>
    </source>
</evidence>
<accession>A0A9X1HJX4</accession>
<evidence type="ECO:0000256" key="8">
    <source>
        <dbReference type="SAM" id="Phobius"/>
    </source>
</evidence>
<feature type="transmembrane region" description="Helical" evidence="8">
    <location>
        <begin position="310"/>
        <end position="331"/>
    </location>
</feature>
<evidence type="ECO:0000256" key="5">
    <source>
        <dbReference type="ARBA" id="ARBA00022989"/>
    </source>
</evidence>
<comment type="similarity">
    <text evidence="2 7">Belongs to the major facilitator superfamily. Sugar transporter (TC 2.A.1.1) family.</text>
</comment>